<organism evidence="9 11">
    <name type="scientific">Criibacterium bergeronii</name>
    <dbReference type="NCBI Taxonomy" id="1871336"/>
    <lineage>
        <taxon>Bacteria</taxon>
        <taxon>Bacillati</taxon>
        <taxon>Bacillota</taxon>
        <taxon>Clostridia</taxon>
        <taxon>Peptostreptococcales</taxon>
        <taxon>Filifactoraceae</taxon>
        <taxon>Criibacterium</taxon>
    </lineage>
</organism>
<dbReference type="Pfam" id="PF01895">
    <property type="entry name" value="PhoU"/>
    <property type="match status" value="2"/>
</dbReference>
<sequence length="245" mass="28111">MRKTFDAQLEDLNVLLIEMGAQIELALKGCIEALIDRDAEKAKEVVEIEKLTDMKEREIEDHCYRLILQQQPVARDLRTISSALKIITDMERIGDQAADIATLTLKTKSKMIDKDFADLKKMAEETSKMITAAIDSFVQKNEEKARTVIDNDDIVDNLFELVREDTVKYIQSDKAKAEKALNYFMIAKYLERIGDHATNIAEWVIYAITGHHAIEFPTELTEAAREEKLRAKEQEMFNEILGEKK</sequence>
<keyword evidence="4 7" id="KW-0813">Transport</keyword>
<protein>
    <recommendedName>
        <fullName evidence="7">Phosphate-specific transport system accessory protein PhoU</fullName>
    </recommendedName>
</protein>
<dbReference type="NCBIfam" id="TIGR02135">
    <property type="entry name" value="phoU_full"/>
    <property type="match status" value="1"/>
</dbReference>
<dbReference type="PIRSF" id="PIRSF003107">
    <property type="entry name" value="PhoU"/>
    <property type="match status" value="1"/>
</dbReference>
<dbReference type="Proteomes" id="UP000093352">
    <property type="component" value="Unassembled WGS sequence"/>
</dbReference>
<dbReference type="FunFam" id="1.20.58.220:FF:000004">
    <property type="entry name" value="Phosphate-specific transport system accessory protein PhoU"/>
    <property type="match status" value="1"/>
</dbReference>
<evidence type="ECO:0000259" key="8">
    <source>
        <dbReference type="Pfam" id="PF01895"/>
    </source>
</evidence>
<keyword evidence="5 7" id="KW-0963">Cytoplasm</keyword>
<dbReference type="SUPFAM" id="SSF109755">
    <property type="entry name" value="PhoU-like"/>
    <property type="match status" value="1"/>
</dbReference>
<evidence type="ECO:0000313" key="9">
    <source>
        <dbReference type="EMBL" id="RDY20416.1"/>
    </source>
</evidence>
<comment type="subcellular location">
    <subcellularLocation>
        <location evidence="1 7">Cytoplasm</location>
    </subcellularLocation>
</comment>
<gene>
    <name evidence="9" type="primary">phoU</name>
    <name evidence="9" type="ORF">BBG48_010195</name>
    <name evidence="10" type="ORF">FL857_07245</name>
</gene>
<evidence type="ECO:0000256" key="7">
    <source>
        <dbReference type="PIRNR" id="PIRNR003107"/>
    </source>
</evidence>
<dbReference type="AlphaFoldDB" id="A0A371IIV9"/>
<evidence type="ECO:0000256" key="2">
    <source>
        <dbReference type="ARBA" id="ARBA00008107"/>
    </source>
</evidence>
<keyword evidence="6 7" id="KW-0592">Phosphate transport</keyword>
<dbReference type="GO" id="GO:0045936">
    <property type="term" value="P:negative regulation of phosphate metabolic process"/>
    <property type="evidence" value="ECO:0007669"/>
    <property type="project" value="InterPro"/>
</dbReference>
<dbReference type="GO" id="GO:0006817">
    <property type="term" value="P:phosphate ion transport"/>
    <property type="evidence" value="ECO:0007669"/>
    <property type="project" value="UniProtKB-KW"/>
</dbReference>
<feature type="domain" description="PhoU" evidence="8">
    <location>
        <begin position="16"/>
        <end position="103"/>
    </location>
</feature>
<evidence type="ECO:0000313" key="12">
    <source>
        <dbReference type="Proteomes" id="UP000319424"/>
    </source>
</evidence>
<dbReference type="EMBL" id="VJXW01000010">
    <property type="protein sequence ID" value="TRW25409.1"/>
    <property type="molecule type" value="Genomic_DNA"/>
</dbReference>
<reference evidence="9" key="2">
    <citation type="submission" date="2018-07" db="EMBL/GenBank/DDBJ databases">
        <authorList>
            <person name="Quirk P.G."/>
            <person name="Krulwich T.A."/>
        </authorList>
    </citation>
    <scope>NUCLEOTIDE SEQUENCE</scope>
    <source>
        <strain evidence="9">CCRI-22567</strain>
    </source>
</reference>
<dbReference type="GO" id="GO:0005737">
    <property type="term" value="C:cytoplasm"/>
    <property type="evidence" value="ECO:0007669"/>
    <property type="project" value="UniProtKB-SubCell"/>
</dbReference>
<dbReference type="RefSeq" id="WP_068911828.1">
    <property type="nucleotide sequence ID" value="NZ_MBEW02000041.1"/>
</dbReference>
<dbReference type="OrthoDB" id="9814256at2"/>
<dbReference type="InterPro" id="IPR026022">
    <property type="entry name" value="PhoU_dom"/>
</dbReference>
<evidence type="ECO:0000313" key="11">
    <source>
        <dbReference type="Proteomes" id="UP000093352"/>
    </source>
</evidence>
<dbReference type="PANTHER" id="PTHR42930:SF3">
    <property type="entry name" value="PHOSPHATE-SPECIFIC TRANSPORT SYSTEM ACCESSORY PROTEIN PHOU"/>
    <property type="match status" value="1"/>
</dbReference>
<accession>A0A371IIV9</accession>
<dbReference type="PANTHER" id="PTHR42930">
    <property type="entry name" value="PHOSPHATE-SPECIFIC TRANSPORT SYSTEM ACCESSORY PROTEIN PHOU"/>
    <property type="match status" value="1"/>
</dbReference>
<comment type="caution">
    <text evidence="9">The sequence shown here is derived from an EMBL/GenBank/DDBJ whole genome shotgun (WGS) entry which is preliminary data.</text>
</comment>
<comment type="similarity">
    <text evidence="2 7">Belongs to the PhoU family.</text>
</comment>
<evidence type="ECO:0000256" key="4">
    <source>
        <dbReference type="ARBA" id="ARBA00022448"/>
    </source>
</evidence>
<evidence type="ECO:0000256" key="6">
    <source>
        <dbReference type="ARBA" id="ARBA00022592"/>
    </source>
</evidence>
<dbReference type="InterPro" id="IPR038078">
    <property type="entry name" value="PhoU-like_sf"/>
</dbReference>
<comment type="function">
    <text evidence="7">Plays a role in the regulation of phosphate uptake.</text>
</comment>
<dbReference type="GO" id="GO:0030643">
    <property type="term" value="P:intracellular phosphate ion homeostasis"/>
    <property type="evidence" value="ECO:0007669"/>
    <property type="project" value="InterPro"/>
</dbReference>
<dbReference type="STRING" id="1871336.BBG48_01565"/>
<dbReference type="Gene3D" id="1.20.58.220">
    <property type="entry name" value="Phosphate transport system protein phou homolog 2, domain 2"/>
    <property type="match status" value="1"/>
</dbReference>
<dbReference type="Proteomes" id="UP000319424">
    <property type="component" value="Unassembled WGS sequence"/>
</dbReference>
<proteinExistence type="inferred from homology"/>
<name>A0A371IIV9_9FIRM</name>
<evidence type="ECO:0000313" key="10">
    <source>
        <dbReference type="EMBL" id="TRW25409.1"/>
    </source>
</evidence>
<dbReference type="InterPro" id="IPR028366">
    <property type="entry name" value="PhoU"/>
</dbReference>
<reference evidence="10 12" key="3">
    <citation type="submission" date="2019-07" db="EMBL/GenBank/DDBJ databases">
        <title>Criibacterium bergeronii gen. nov., sp. nov. isolated from human clinical samples.</title>
        <authorList>
            <person name="Maheux A.F."/>
            <person name="Boudreau D.K."/>
            <person name="Berube E."/>
            <person name="Brodeur S."/>
            <person name="Bernard K.A."/>
            <person name="Abed J.Y."/>
            <person name="Ducrey E."/>
            <person name="Guay E.F."/>
            <person name="Raymond F."/>
            <person name="Corbeil J."/>
            <person name="Domingo M.-C."/>
            <person name="Roy P.H."/>
            <person name="Boissinot M."/>
            <person name="Tocheva E.I."/>
            <person name="Omar R.F."/>
        </authorList>
    </citation>
    <scope>NUCLEOTIDE SEQUENCE [LARGE SCALE GENOMIC DNA]</scope>
    <source>
        <strain evidence="10 12">CCRI-24246</strain>
    </source>
</reference>
<comment type="subunit">
    <text evidence="3 7">Homodimer.</text>
</comment>
<evidence type="ECO:0000256" key="1">
    <source>
        <dbReference type="ARBA" id="ARBA00004496"/>
    </source>
</evidence>
<evidence type="ECO:0000256" key="3">
    <source>
        <dbReference type="ARBA" id="ARBA00011738"/>
    </source>
</evidence>
<dbReference type="EMBL" id="MBEW02000041">
    <property type="protein sequence ID" value="RDY20416.1"/>
    <property type="molecule type" value="Genomic_DNA"/>
</dbReference>
<reference evidence="9 11" key="1">
    <citation type="journal article" date="2016" name="Genome Announc.">
        <title>Draft Genome Sequence of Criibacterium bergeronii gen. nov., sp. nov., Strain CCRI-22567T, Isolated from a Vaginal Sample from a Woman with Bacterial Vaginosis.</title>
        <authorList>
            <person name="Maheux A.F."/>
            <person name="Berube E."/>
            <person name="Boudreau D.K."/>
            <person name="Raymond F."/>
            <person name="Corbeil J."/>
            <person name="Roy P.H."/>
            <person name="Boissinot M."/>
            <person name="Omar R.F."/>
        </authorList>
    </citation>
    <scope>NUCLEOTIDE SEQUENCE [LARGE SCALE GENOMIC DNA]</scope>
    <source>
        <strain evidence="9 11">CCRI-22567</strain>
    </source>
</reference>
<keyword evidence="11" id="KW-1185">Reference proteome</keyword>
<evidence type="ECO:0000256" key="5">
    <source>
        <dbReference type="ARBA" id="ARBA00022490"/>
    </source>
</evidence>
<feature type="domain" description="PhoU" evidence="8">
    <location>
        <begin position="119"/>
        <end position="204"/>
    </location>
</feature>